<gene>
    <name evidence="1" type="ORF">EXE25_19185</name>
</gene>
<dbReference type="RefSeq" id="WP_130149033.1">
    <property type="nucleotide sequence ID" value="NZ_SGSU01000057.1"/>
</dbReference>
<name>A0A4Q7ALM0_9GAMM</name>
<sequence>MTAYDLEIRHPYHHSDDEAEFFEEMSAQEIMEKFNAMNWKQLQILMLQMRGGKAEFTVTDNTQNLAVQISLIEMPETEALTFNFESDIEVSVEQSNLFGFLKYSKAVDVAFQGLNLAAARHLLDAFTHQELDVIRKLYLQPDKTSAAE</sequence>
<protein>
    <submittedName>
        <fullName evidence="1">Uncharacterized protein</fullName>
    </submittedName>
</protein>
<organism evidence="1 2">
    <name type="scientific">Acinetobacter bouvetii</name>
    <dbReference type="NCBI Taxonomy" id="202951"/>
    <lineage>
        <taxon>Bacteria</taxon>
        <taxon>Pseudomonadati</taxon>
        <taxon>Pseudomonadota</taxon>
        <taxon>Gammaproteobacteria</taxon>
        <taxon>Moraxellales</taxon>
        <taxon>Moraxellaceae</taxon>
        <taxon>Acinetobacter</taxon>
    </lineage>
</organism>
<dbReference type="EMBL" id="SGSU01000057">
    <property type="protein sequence ID" value="RZG63547.1"/>
    <property type="molecule type" value="Genomic_DNA"/>
</dbReference>
<proteinExistence type="predicted"/>
<dbReference type="Proteomes" id="UP000293483">
    <property type="component" value="Unassembled WGS sequence"/>
</dbReference>
<comment type="caution">
    <text evidence="1">The sequence shown here is derived from an EMBL/GenBank/DDBJ whole genome shotgun (WGS) entry which is preliminary data.</text>
</comment>
<dbReference type="AlphaFoldDB" id="A0A4Q7ALM0"/>
<reference evidence="1 2" key="1">
    <citation type="submission" date="2019-02" db="EMBL/GenBank/DDBJ databases">
        <title>The Batch Genome Submission of Acinetobacter spp. strains.</title>
        <authorList>
            <person name="Qin J."/>
            <person name="Hu Y."/>
            <person name="Ye H."/>
            <person name="Wei L."/>
            <person name="Feng Y."/>
            <person name="Zong Z."/>
        </authorList>
    </citation>
    <scope>NUCLEOTIDE SEQUENCE [LARGE SCALE GENOMIC DNA]</scope>
    <source>
        <strain evidence="1 2">WCHABo060081</strain>
    </source>
</reference>
<evidence type="ECO:0000313" key="2">
    <source>
        <dbReference type="Proteomes" id="UP000293483"/>
    </source>
</evidence>
<evidence type="ECO:0000313" key="1">
    <source>
        <dbReference type="EMBL" id="RZG63547.1"/>
    </source>
</evidence>
<accession>A0A4Q7ALM0</accession>